<reference evidence="2" key="1">
    <citation type="submission" date="2021-01" db="EMBL/GenBank/DDBJ databases">
        <authorList>
            <person name="Corre E."/>
            <person name="Pelletier E."/>
            <person name="Niang G."/>
            <person name="Scheremetjew M."/>
            <person name="Finn R."/>
            <person name="Kale V."/>
            <person name="Holt S."/>
            <person name="Cochrane G."/>
            <person name="Meng A."/>
            <person name="Brown T."/>
            <person name="Cohen L."/>
        </authorList>
    </citation>
    <scope>NUCLEOTIDE SEQUENCE</scope>
</reference>
<proteinExistence type="predicted"/>
<evidence type="ECO:0000256" key="1">
    <source>
        <dbReference type="SAM" id="MobiDB-lite"/>
    </source>
</evidence>
<feature type="region of interest" description="Disordered" evidence="1">
    <location>
        <begin position="1"/>
        <end position="25"/>
    </location>
</feature>
<organism evidence="2">
    <name type="scientific">Noctiluca scintillans</name>
    <name type="common">Sea sparkle</name>
    <name type="synonym">Red tide dinoflagellate</name>
    <dbReference type="NCBI Taxonomy" id="2966"/>
    <lineage>
        <taxon>Eukaryota</taxon>
        <taxon>Sar</taxon>
        <taxon>Alveolata</taxon>
        <taxon>Dinophyceae</taxon>
        <taxon>Noctilucales</taxon>
        <taxon>Noctilucaceae</taxon>
        <taxon>Noctiluca</taxon>
    </lineage>
</organism>
<evidence type="ECO:0000313" key="2">
    <source>
        <dbReference type="EMBL" id="CAD8842426.1"/>
    </source>
</evidence>
<gene>
    <name evidence="2" type="ORF">NSCI0253_LOCUS16774</name>
</gene>
<protein>
    <submittedName>
        <fullName evidence="2">Uncharacterized protein</fullName>
    </submittedName>
</protein>
<name>A0A7S1A5I4_NOCSC</name>
<accession>A0A7S1A5I4</accession>
<feature type="compositionally biased region" description="Basic and acidic residues" evidence="1">
    <location>
        <begin position="1"/>
        <end position="11"/>
    </location>
</feature>
<dbReference type="AlphaFoldDB" id="A0A7S1A5I4"/>
<dbReference type="EMBL" id="HBFQ01023827">
    <property type="protein sequence ID" value="CAD8842426.1"/>
    <property type="molecule type" value="Transcribed_RNA"/>
</dbReference>
<sequence length="304" mass="33121">MAQEAEIRSESLSKMTVHPVSRHEMLRRSEATDAVAYPGTRTSSASEPDLAQWTCAGWCASKPFHDMDLGDLDVTPQMEVLPRRARRAAATARFCVLLDSTTLTEEADCERLAAFREDFVSAIAACAGISSTRVRFLGVAPPLGLVPRRKMSESSVCDEMPFREEKLALAVPKDTGGGVLGYLVPDQELSTDCVSVSLLAKHAPLQTVAEEAQKCSTYEGTAVTRVLAAIEDPDADSVEVRELSALQALSVIYEELLNPKSMLQESLRPWRGGTAARFFCPSGLRLDSKARSNARSRAQARRMA</sequence>